<reference evidence="3" key="1">
    <citation type="submission" date="2016-08" db="EMBL/GenBank/DDBJ databases">
        <authorList>
            <person name="Varghese N."/>
            <person name="Submissions Spin"/>
        </authorList>
    </citation>
    <scope>NUCLEOTIDE SEQUENCE [LARGE SCALE GENOMIC DNA]</scope>
    <source>
        <strain evidence="3">ERR11</strain>
    </source>
</reference>
<dbReference type="EMBL" id="FMAI01000043">
    <property type="protein sequence ID" value="SCB55506.1"/>
    <property type="molecule type" value="Genomic_DNA"/>
</dbReference>
<feature type="region of interest" description="Disordered" evidence="1">
    <location>
        <begin position="107"/>
        <end position="145"/>
    </location>
</feature>
<gene>
    <name evidence="2" type="ORF">GA0061098_104317</name>
</gene>
<organism evidence="2 3">
    <name type="scientific">Bradyrhizobium shewense</name>
    <dbReference type="NCBI Taxonomy" id="1761772"/>
    <lineage>
        <taxon>Bacteria</taxon>
        <taxon>Pseudomonadati</taxon>
        <taxon>Pseudomonadota</taxon>
        <taxon>Alphaproteobacteria</taxon>
        <taxon>Hyphomicrobiales</taxon>
        <taxon>Nitrobacteraceae</taxon>
        <taxon>Bradyrhizobium</taxon>
    </lineage>
</organism>
<keyword evidence="3" id="KW-1185">Reference proteome</keyword>
<evidence type="ECO:0000313" key="3">
    <source>
        <dbReference type="Proteomes" id="UP000199184"/>
    </source>
</evidence>
<evidence type="ECO:0000256" key="1">
    <source>
        <dbReference type="SAM" id="MobiDB-lite"/>
    </source>
</evidence>
<evidence type="ECO:0000313" key="2">
    <source>
        <dbReference type="EMBL" id="SCB55506.1"/>
    </source>
</evidence>
<protein>
    <submittedName>
        <fullName evidence="2">Uncharacterized protein</fullName>
    </submittedName>
</protein>
<sequence length="218" mass="23998">MRRGTSKNSPWQTCRRMPLLVTRKLSASLTLVRCEKTSKAEQQLQKFCADARVRLFRPGQCCAGLHGSPVGLVPSARLLRSLLVNESCSFCGALALRQAHHCMGGLLKRGRSKARSRTPAMPRKTNAGPSSSRTPKRTGPKTSRLSTSCATTCRAFAPRIRWRFQCCAVWSLTPQSPSHGGRYRRVCTGTRCPNAPQGVLPRGIHYWSVQGAIDGNHL</sequence>
<dbReference type="Proteomes" id="UP000199184">
    <property type="component" value="Unassembled WGS sequence"/>
</dbReference>
<accession>A0A1C3XTZ8</accession>
<proteinExistence type="predicted"/>
<dbReference type="AlphaFoldDB" id="A0A1C3XTZ8"/>
<name>A0A1C3XTZ8_9BRAD</name>